<evidence type="ECO:0000256" key="2">
    <source>
        <dbReference type="SAM" id="Phobius"/>
    </source>
</evidence>
<feature type="chain" id="PRO_5045446546" evidence="3">
    <location>
        <begin position="25"/>
        <end position="439"/>
    </location>
</feature>
<keyword evidence="2" id="KW-0472">Membrane</keyword>
<dbReference type="InterPro" id="IPR020010">
    <property type="entry name" value="CHP03503"/>
</dbReference>
<comment type="caution">
    <text evidence="4">The sequence shown here is derived from an EMBL/GenBank/DDBJ whole genome shotgun (WGS) entry which is preliminary data.</text>
</comment>
<accession>A0ABT2FQ07</accession>
<dbReference type="NCBIfam" id="TIGR03503">
    <property type="entry name" value="TIGR03503 family protein"/>
    <property type="match status" value="1"/>
</dbReference>
<evidence type="ECO:0000313" key="5">
    <source>
        <dbReference type="Proteomes" id="UP001201549"/>
    </source>
</evidence>
<gene>
    <name evidence="4" type="ORF">L9G74_18375</name>
</gene>
<keyword evidence="5" id="KW-1185">Reference proteome</keyword>
<feature type="transmembrane region" description="Helical" evidence="2">
    <location>
        <begin position="375"/>
        <end position="394"/>
    </location>
</feature>
<dbReference type="Proteomes" id="UP001201549">
    <property type="component" value="Unassembled WGS sequence"/>
</dbReference>
<keyword evidence="2" id="KW-1133">Transmembrane helix</keyword>
<evidence type="ECO:0000256" key="1">
    <source>
        <dbReference type="SAM" id="MobiDB-lite"/>
    </source>
</evidence>
<sequence>MAIFARGISLALISVMGLLPCASAKQDHIVPSSQASELKNRFRIDHMVDEVTLIVQRKFGSAPVVVIQPDGSKWYANRHPQSVKWTDAESGDVINIQQPMPGPWQLTGKIVPGSKIVMLSKLAIDVEPFPQPLFQGERLKLRAWLTGDDLRLRLPGLAYMVQWTAGFSSLQNKEDANFAAGTFNVGTYQDNGSELDEQPDDGVFTSKINLDQPWGHYRLKIQAQNEVFQREYQQEFVLSKIPADITVVEPEKPLEQPWELKLIADGEQLNLAETFFELSIVGPAGFQATLSERLDGAPEKDLQLTDIRDFGSYRIKGTLFSTTNTGREIVLTLPERFFNFIEPPKPPPSAEELAARAAAIAKAEEEKAKSEAMKLVIIGNVLLLVVGAGLLLFLRKRKSLKQALAAAEQAAAEKAPPRSVADEIHEIDLTMPDESEQKR</sequence>
<dbReference type="EMBL" id="JAKOGG010000020">
    <property type="protein sequence ID" value="MCS4558408.1"/>
    <property type="molecule type" value="Genomic_DNA"/>
</dbReference>
<keyword evidence="3" id="KW-0732">Signal</keyword>
<feature type="region of interest" description="Disordered" evidence="1">
    <location>
        <begin position="408"/>
        <end position="439"/>
    </location>
</feature>
<name>A0ABT2FQ07_9GAMM</name>
<proteinExistence type="predicted"/>
<protein>
    <submittedName>
        <fullName evidence="4">TIGR03503 family protein</fullName>
    </submittedName>
</protein>
<dbReference type="RefSeq" id="WP_238898226.1">
    <property type="nucleotide sequence ID" value="NZ_JAKOGG010000020.1"/>
</dbReference>
<evidence type="ECO:0000256" key="3">
    <source>
        <dbReference type="SAM" id="SignalP"/>
    </source>
</evidence>
<reference evidence="5" key="1">
    <citation type="submission" date="2023-07" db="EMBL/GenBank/DDBJ databases">
        <title>Shewanella mangrovi sp. nov., an acetaldehyde- degrading bacterium isolated from mangrove sediment.</title>
        <authorList>
            <person name="Liu Y."/>
        </authorList>
    </citation>
    <scope>NUCLEOTIDE SEQUENCE [LARGE SCALE GENOMIC DNA]</scope>
    <source>
        <strain evidence="5">C32</strain>
    </source>
</reference>
<evidence type="ECO:0000313" key="4">
    <source>
        <dbReference type="EMBL" id="MCS4558408.1"/>
    </source>
</evidence>
<organism evidence="4 5">
    <name type="scientific">Shewanella electrica</name>
    <dbReference type="NCBI Taxonomy" id="515560"/>
    <lineage>
        <taxon>Bacteria</taxon>
        <taxon>Pseudomonadati</taxon>
        <taxon>Pseudomonadota</taxon>
        <taxon>Gammaproteobacteria</taxon>
        <taxon>Alteromonadales</taxon>
        <taxon>Shewanellaceae</taxon>
        <taxon>Shewanella</taxon>
    </lineage>
</organism>
<keyword evidence="2" id="KW-0812">Transmembrane</keyword>
<feature type="signal peptide" evidence="3">
    <location>
        <begin position="1"/>
        <end position="24"/>
    </location>
</feature>